<comment type="caution">
    <text evidence="1">The sequence shown here is derived from an EMBL/GenBank/DDBJ whole genome shotgun (WGS) entry which is preliminary data.</text>
</comment>
<evidence type="ECO:0000313" key="1">
    <source>
        <dbReference type="EMBL" id="GBN52212.1"/>
    </source>
</evidence>
<protein>
    <submittedName>
        <fullName evidence="1">Uncharacterized protein</fullName>
    </submittedName>
</protein>
<reference evidence="1 2" key="1">
    <citation type="journal article" date="2019" name="Sci. Rep.">
        <title>Orb-weaving spider Araneus ventricosus genome elucidates the spidroin gene catalogue.</title>
        <authorList>
            <person name="Kono N."/>
            <person name="Nakamura H."/>
            <person name="Ohtoshi R."/>
            <person name="Moran D.A.P."/>
            <person name="Shinohara A."/>
            <person name="Yoshida Y."/>
            <person name="Fujiwara M."/>
            <person name="Mori M."/>
            <person name="Tomita M."/>
            <person name="Arakawa K."/>
        </authorList>
    </citation>
    <scope>NUCLEOTIDE SEQUENCE [LARGE SCALE GENOMIC DNA]</scope>
</reference>
<accession>A0A4Y2PMA8</accession>
<organism evidence="1 2">
    <name type="scientific">Araneus ventricosus</name>
    <name type="common">Orbweaver spider</name>
    <name type="synonym">Epeira ventricosa</name>
    <dbReference type="NCBI Taxonomy" id="182803"/>
    <lineage>
        <taxon>Eukaryota</taxon>
        <taxon>Metazoa</taxon>
        <taxon>Ecdysozoa</taxon>
        <taxon>Arthropoda</taxon>
        <taxon>Chelicerata</taxon>
        <taxon>Arachnida</taxon>
        <taxon>Araneae</taxon>
        <taxon>Araneomorphae</taxon>
        <taxon>Entelegynae</taxon>
        <taxon>Araneoidea</taxon>
        <taxon>Araneidae</taxon>
        <taxon>Araneus</taxon>
    </lineage>
</organism>
<keyword evidence="2" id="KW-1185">Reference proteome</keyword>
<dbReference type="Proteomes" id="UP000499080">
    <property type="component" value="Unassembled WGS sequence"/>
</dbReference>
<evidence type="ECO:0000313" key="2">
    <source>
        <dbReference type="Proteomes" id="UP000499080"/>
    </source>
</evidence>
<sequence>MLGGKSTKYHTFLSCMTFNSSFIASNHNSLWGDFNTWYIIGFFMSSHELHKLGLGKRIGFGRLNNTFISVASSKIKKLKEYILYFYPHNTSWYHRPYPIITALFVIINVCPTTIFPQDTFRIHSTHFTLGDPPSCSS</sequence>
<dbReference type="EMBL" id="BGPR01011626">
    <property type="protein sequence ID" value="GBN52212.1"/>
    <property type="molecule type" value="Genomic_DNA"/>
</dbReference>
<dbReference type="AlphaFoldDB" id="A0A4Y2PMA8"/>
<proteinExistence type="predicted"/>
<name>A0A4Y2PMA8_ARAVE</name>
<gene>
    <name evidence="1" type="ORF">AVEN_88406_1</name>
</gene>